<proteinExistence type="inferred from homology"/>
<dbReference type="InterPro" id="IPR036986">
    <property type="entry name" value="S4_RNA-bd_sf"/>
</dbReference>
<evidence type="ECO:0000259" key="6">
    <source>
        <dbReference type="SMART" id="SM00363"/>
    </source>
</evidence>
<evidence type="ECO:0000256" key="2">
    <source>
        <dbReference type="ARBA" id="ARBA00022884"/>
    </source>
</evidence>
<accession>A0A139NXJ8</accession>
<comment type="similarity">
    <text evidence="1 5">Belongs to the pseudouridine synthase RsuA family.</text>
</comment>
<dbReference type="AlphaFoldDB" id="A0A139NXJ8"/>
<evidence type="ECO:0000313" key="8">
    <source>
        <dbReference type="Proteomes" id="UP000070678"/>
    </source>
</evidence>
<dbReference type="PANTHER" id="PTHR47683">
    <property type="entry name" value="PSEUDOURIDINE SYNTHASE FAMILY PROTEIN-RELATED"/>
    <property type="match status" value="1"/>
</dbReference>
<feature type="domain" description="RNA-binding S4" evidence="6">
    <location>
        <begin position="7"/>
        <end position="65"/>
    </location>
</feature>
<gene>
    <name evidence="7" type="ORF">SORDD15_01252</name>
</gene>
<dbReference type="GO" id="GO:0000455">
    <property type="term" value="P:enzyme-directed rRNA pseudouridine synthesis"/>
    <property type="evidence" value="ECO:0007669"/>
    <property type="project" value="UniProtKB-ARBA"/>
</dbReference>
<dbReference type="GO" id="GO:0005829">
    <property type="term" value="C:cytosol"/>
    <property type="evidence" value="ECO:0007669"/>
    <property type="project" value="UniProtKB-ARBA"/>
</dbReference>
<dbReference type="PATRIC" id="fig|1303.78.peg.1322"/>
<dbReference type="CDD" id="cd00165">
    <property type="entry name" value="S4"/>
    <property type="match status" value="1"/>
</dbReference>
<evidence type="ECO:0000313" key="7">
    <source>
        <dbReference type="EMBL" id="KXT80720.1"/>
    </source>
</evidence>
<comment type="caution">
    <text evidence="7">The sequence shown here is derived from an EMBL/GenBank/DDBJ whole genome shotgun (WGS) entry which is preliminary data.</text>
</comment>
<evidence type="ECO:0000256" key="3">
    <source>
        <dbReference type="ARBA" id="ARBA00023235"/>
    </source>
</evidence>
<evidence type="ECO:0000256" key="5">
    <source>
        <dbReference type="RuleBase" id="RU003887"/>
    </source>
</evidence>
<dbReference type="InterPro" id="IPR000748">
    <property type="entry name" value="PsdUridine_synth_RsuA/RluB/E/F"/>
</dbReference>
<keyword evidence="3 5" id="KW-0413">Isomerase</keyword>
<name>A0A139NXJ8_STROR</name>
<dbReference type="Proteomes" id="UP000070678">
    <property type="component" value="Unassembled WGS sequence"/>
</dbReference>
<dbReference type="FunFam" id="3.30.70.1560:FF:000001">
    <property type="entry name" value="Pseudouridine synthase"/>
    <property type="match status" value="1"/>
</dbReference>
<dbReference type="SUPFAM" id="SSF55120">
    <property type="entry name" value="Pseudouridine synthase"/>
    <property type="match status" value="1"/>
</dbReference>
<dbReference type="CDD" id="cd02553">
    <property type="entry name" value="PseudoU_synth_RsuA"/>
    <property type="match status" value="1"/>
</dbReference>
<sequence>MWYNSSMRLDKFLVACAVGSRTEVKNLLKAGRVTVNGKKEKSAKLQINEERDEIRFDGQVLEYEEFVYYMMNKPQGVISATEDSIHRTVLDLLDDIARTKEVFPVGRLDIDTHGLLLLTNDGKLAHALLSPKRHVDKAYLAHVEGIMTQEDVETFAKGIPLKDFTCQPARLELVSVDPEKNQSLVRVTIAEGKFHQVKRMVAYCGKEVVDLQRLTMGTLALDENLERGEWRRLTQEELEHLLASIA</sequence>
<keyword evidence="7" id="KW-0456">Lyase</keyword>
<evidence type="ECO:0000256" key="4">
    <source>
        <dbReference type="PROSITE-ProRule" id="PRU00182"/>
    </source>
</evidence>
<dbReference type="Gene3D" id="3.30.70.1560">
    <property type="entry name" value="Alpha-L RNA-binding motif"/>
    <property type="match status" value="1"/>
</dbReference>
<organism evidence="7 8">
    <name type="scientific">Streptococcus oralis</name>
    <dbReference type="NCBI Taxonomy" id="1303"/>
    <lineage>
        <taxon>Bacteria</taxon>
        <taxon>Bacillati</taxon>
        <taxon>Bacillota</taxon>
        <taxon>Bacilli</taxon>
        <taxon>Lactobacillales</taxon>
        <taxon>Streptococcaceae</taxon>
        <taxon>Streptococcus</taxon>
    </lineage>
</organism>
<keyword evidence="2 4" id="KW-0694">RNA-binding</keyword>
<dbReference type="Pfam" id="PF01479">
    <property type="entry name" value="S4"/>
    <property type="match status" value="1"/>
</dbReference>
<dbReference type="GO" id="GO:0120159">
    <property type="term" value="F:rRNA pseudouridine synthase activity"/>
    <property type="evidence" value="ECO:0007669"/>
    <property type="project" value="UniProtKB-ARBA"/>
</dbReference>
<dbReference type="InterPro" id="IPR020103">
    <property type="entry name" value="PsdUridine_synth_cat_dom_sf"/>
</dbReference>
<dbReference type="FunFam" id="3.10.290.10:FF:000003">
    <property type="entry name" value="Pseudouridine synthase"/>
    <property type="match status" value="1"/>
</dbReference>
<dbReference type="SUPFAM" id="SSF55174">
    <property type="entry name" value="Alpha-L RNA-binding motif"/>
    <property type="match status" value="1"/>
</dbReference>
<dbReference type="NCBIfam" id="TIGR00093">
    <property type="entry name" value="pseudouridine synthase"/>
    <property type="match status" value="1"/>
</dbReference>
<dbReference type="InterPro" id="IPR050343">
    <property type="entry name" value="RsuA_PseudoU_synthase"/>
</dbReference>
<dbReference type="InterPro" id="IPR020094">
    <property type="entry name" value="TruA/RsuA/RluB/E/F_N"/>
</dbReference>
<dbReference type="EMBL" id="LQNX01000062">
    <property type="protein sequence ID" value="KXT80720.1"/>
    <property type="molecule type" value="Genomic_DNA"/>
</dbReference>
<dbReference type="InterPro" id="IPR006145">
    <property type="entry name" value="PsdUridine_synth_RsuA/RluA"/>
</dbReference>
<dbReference type="Pfam" id="PF00849">
    <property type="entry name" value="PseudoU_synth_2"/>
    <property type="match status" value="1"/>
</dbReference>
<dbReference type="SMART" id="SM00363">
    <property type="entry name" value="S4"/>
    <property type="match status" value="1"/>
</dbReference>
<reference evidence="7 8" key="1">
    <citation type="submission" date="2016-01" db="EMBL/GenBank/DDBJ databases">
        <title>Highly variable Streptococcus oralis are common among viridans streptococci isolated from primates.</title>
        <authorList>
            <person name="Denapaite D."/>
            <person name="Rieger M."/>
            <person name="Koendgen S."/>
            <person name="Brueckner R."/>
            <person name="Ochigava I."/>
            <person name="Kappeler P."/>
            <person name="Maetz-Rensing K."/>
            <person name="Leendertz F."/>
            <person name="Hakenbeck R."/>
        </authorList>
    </citation>
    <scope>NUCLEOTIDE SEQUENCE [LARGE SCALE GENOMIC DNA]</scope>
    <source>
        <strain evidence="7 8">DD15</strain>
    </source>
</reference>
<dbReference type="PROSITE" id="PS01149">
    <property type="entry name" value="PSI_RSU"/>
    <property type="match status" value="1"/>
</dbReference>
<dbReference type="EC" id="5.4.99.-" evidence="5"/>
<dbReference type="InterPro" id="IPR018496">
    <property type="entry name" value="PsdUridine_synth_RsuA/RluB_CS"/>
</dbReference>
<protein>
    <recommendedName>
        <fullName evidence="5">Pseudouridine synthase</fullName>
        <ecNumber evidence="5">5.4.99.-</ecNumber>
    </recommendedName>
</protein>
<dbReference type="PANTHER" id="PTHR47683:SF4">
    <property type="entry name" value="PSEUDOURIDINE SYNTHASE"/>
    <property type="match status" value="1"/>
</dbReference>
<dbReference type="InterPro" id="IPR002942">
    <property type="entry name" value="S4_RNA-bd"/>
</dbReference>
<dbReference type="GO" id="GO:0003723">
    <property type="term" value="F:RNA binding"/>
    <property type="evidence" value="ECO:0007669"/>
    <property type="project" value="UniProtKB-KW"/>
</dbReference>
<dbReference type="InterPro" id="IPR042092">
    <property type="entry name" value="PsdUridine_s_RsuA/RluB/E/F_cat"/>
</dbReference>
<dbReference type="GO" id="GO:0016829">
    <property type="term" value="F:lyase activity"/>
    <property type="evidence" value="ECO:0007669"/>
    <property type="project" value="UniProtKB-KW"/>
</dbReference>
<dbReference type="Gene3D" id="3.30.70.580">
    <property type="entry name" value="Pseudouridine synthase I, catalytic domain, N-terminal subdomain"/>
    <property type="match status" value="1"/>
</dbReference>
<dbReference type="Gene3D" id="3.10.290.10">
    <property type="entry name" value="RNA-binding S4 domain"/>
    <property type="match status" value="1"/>
</dbReference>
<evidence type="ECO:0000256" key="1">
    <source>
        <dbReference type="ARBA" id="ARBA00008348"/>
    </source>
</evidence>
<dbReference type="PROSITE" id="PS50889">
    <property type="entry name" value="S4"/>
    <property type="match status" value="1"/>
</dbReference>